<dbReference type="InterPro" id="IPR043136">
    <property type="entry name" value="B30.2/SPRY_sf"/>
</dbReference>
<proteinExistence type="predicted"/>
<dbReference type="PROSITE" id="PS51065">
    <property type="entry name" value="NHR"/>
    <property type="match status" value="1"/>
</dbReference>
<evidence type="ECO:0000313" key="17">
    <source>
        <dbReference type="EMBL" id="KAB1260113.1"/>
    </source>
</evidence>
<dbReference type="GO" id="GO:0070086">
    <property type="term" value="P:ubiquitin-dependent endocytosis"/>
    <property type="evidence" value="ECO:0007669"/>
    <property type="project" value="TreeGrafter"/>
</dbReference>
<keyword evidence="18" id="KW-1185">Reference proteome</keyword>
<comment type="pathway">
    <text evidence="3">Protein modification; protein ubiquitination.</text>
</comment>
<gene>
    <name evidence="17" type="ORF">Cadr_000025754</name>
</gene>
<feature type="domain" description="RING-type" evidence="15">
    <location>
        <begin position="545"/>
        <end position="585"/>
    </location>
</feature>
<evidence type="ECO:0000256" key="1">
    <source>
        <dbReference type="ARBA" id="ARBA00000900"/>
    </source>
</evidence>
<dbReference type="SMART" id="SM00184">
    <property type="entry name" value="RING"/>
    <property type="match status" value="1"/>
</dbReference>
<evidence type="ECO:0000256" key="9">
    <source>
        <dbReference type="ARBA" id="ARBA00022771"/>
    </source>
</evidence>
<comment type="catalytic activity">
    <reaction evidence="1">
        <text>S-ubiquitinyl-[E2 ubiquitin-conjugating enzyme]-L-cysteine + [acceptor protein]-L-lysine = [E2 ubiquitin-conjugating enzyme]-L-cysteine + N(6)-ubiquitinyl-[acceptor protein]-L-lysine.</text>
        <dbReference type="EC" id="2.3.2.27"/>
    </reaction>
</comment>
<feature type="region of interest" description="Disordered" evidence="14">
    <location>
        <begin position="457"/>
        <end position="535"/>
    </location>
</feature>
<dbReference type="Gene3D" id="2.60.120.920">
    <property type="match status" value="1"/>
</dbReference>
<dbReference type="SMART" id="SM00588">
    <property type="entry name" value="NEUZ"/>
    <property type="match status" value="1"/>
</dbReference>
<feature type="compositionally biased region" description="Pro residues" evidence="14">
    <location>
        <begin position="523"/>
        <end position="535"/>
    </location>
</feature>
<comment type="subcellular location">
    <subcellularLocation>
        <location evidence="2">Cytoplasm</location>
    </subcellularLocation>
</comment>
<accession>A0A5N4CMF3</accession>
<dbReference type="Pfam" id="PF13920">
    <property type="entry name" value="zf-C3HC4_3"/>
    <property type="match status" value="1"/>
</dbReference>
<keyword evidence="10" id="KW-0833">Ubl conjugation pathway</keyword>
<feature type="compositionally biased region" description="Low complexity" evidence="14">
    <location>
        <begin position="358"/>
        <end position="369"/>
    </location>
</feature>
<evidence type="ECO:0000256" key="3">
    <source>
        <dbReference type="ARBA" id="ARBA00004906"/>
    </source>
</evidence>
<dbReference type="SUPFAM" id="SSF57850">
    <property type="entry name" value="RING/U-box"/>
    <property type="match status" value="1"/>
</dbReference>
<feature type="region of interest" description="Disordered" evidence="14">
    <location>
        <begin position="1"/>
        <end position="23"/>
    </location>
</feature>
<keyword evidence="12" id="KW-0914">Notch signaling pathway</keyword>
<dbReference type="EMBL" id="JWIN03000022">
    <property type="protein sequence ID" value="KAB1260113.1"/>
    <property type="molecule type" value="Genomic_DNA"/>
</dbReference>
<dbReference type="FunFam" id="2.60.120.920:FF:000005">
    <property type="entry name" value="Putative E3 ubiquitin-protein ligase NEURL1B"/>
    <property type="match status" value="1"/>
</dbReference>
<evidence type="ECO:0000256" key="13">
    <source>
        <dbReference type="PROSITE-ProRule" id="PRU00175"/>
    </source>
</evidence>
<feature type="compositionally biased region" description="Low complexity" evidence="14">
    <location>
        <begin position="478"/>
        <end position="494"/>
    </location>
</feature>
<feature type="compositionally biased region" description="Pro residues" evidence="14">
    <location>
        <begin position="279"/>
        <end position="295"/>
    </location>
</feature>
<keyword evidence="8" id="KW-0677">Repeat</keyword>
<evidence type="ECO:0000256" key="2">
    <source>
        <dbReference type="ARBA" id="ARBA00004496"/>
    </source>
</evidence>
<dbReference type="EC" id="2.3.2.27" evidence="4"/>
<keyword evidence="7" id="KW-0479">Metal-binding</keyword>
<feature type="region of interest" description="Disordered" evidence="14">
    <location>
        <begin position="275"/>
        <end position="402"/>
    </location>
</feature>
<dbReference type="GO" id="GO:0007219">
    <property type="term" value="P:Notch signaling pathway"/>
    <property type="evidence" value="ECO:0007669"/>
    <property type="project" value="UniProtKB-KW"/>
</dbReference>
<dbReference type="PANTHER" id="PTHR12429">
    <property type="entry name" value="NEURALIZED"/>
    <property type="match status" value="1"/>
</dbReference>
<evidence type="ECO:0000259" key="16">
    <source>
        <dbReference type="PROSITE" id="PS51065"/>
    </source>
</evidence>
<dbReference type="InterPro" id="IPR013083">
    <property type="entry name" value="Znf_RING/FYVE/PHD"/>
</dbReference>
<sequence length="597" mass="63713">MGFESGPNPPARLCPSADSSPPARLLATRPCCGPGPERRPVLGEAPRFHTQAKGKNVRLDGHSRRATRRNSFCNGVTFTQRPIRLYEQVRLRLVAVRPGWSGALRFGFTAHDPSLMSAQDIPKYACPDLVTRPGYWAKALPENLALRDTVLAYWADRHGRVFYSVNDGEPVLFHCGVAVGGPLWALIDVYGITDEVQLLETMPDGDKAPHIKGDPAFSDGLLCARERVRGHADARAPRPGPLQRLPAAQEPHAANFDNNELENNQVVAKLGHLALGRAPGPPRRTPTTRPPPSPRAPRLLLPASRRRCSGRPALPHDAGPRREPVVDPLPARPPTPYLVSPDARCGPGRASRGGGPPGLAARRWLSASRRATRARCGPPSCPPTPRRAARPKGVLGGGARRPVRAAATAPAITLRPGGDVLLGVKGARAPACFAWTPRRRSGLLLRPARGAAGQLRLLGRSPPTTAPDEVSLVSGTLQSSPATTSPSGSLSGSQDDSDSDMAFSVNQSSSASESSLVTAPSSPLSPPVSPVFPPPELAGSKNGECTVCFDGEVDTVIYTCGHMCLCYSCGLRLKRQARACCPICRRPIKDVIKIYRP</sequence>
<comment type="caution">
    <text evidence="17">The sequence shown here is derived from an EMBL/GenBank/DDBJ whole genome shotgun (WGS) entry which is preliminary data.</text>
</comment>
<dbReference type="Proteomes" id="UP000299084">
    <property type="component" value="Unassembled WGS sequence"/>
</dbReference>
<feature type="compositionally biased region" description="Low complexity" evidence="14">
    <location>
        <begin position="504"/>
        <end position="522"/>
    </location>
</feature>
<evidence type="ECO:0000256" key="4">
    <source>
        <dbReference type="ARBA" id="ARBA00012483"/>
    </source>
</evidence>
<evidence type="ECO:0000256" key="6">
    <source>
        <dbReference type="ARBA" id="ARBA00022679"/>
    </source>
</evidence>
<evidence type="ECO:0000256" key="7">
    <source>
        <dbReference type="ARBA" id="ARBA00022723"/>
    </source>
</evidence>
<keyword evidence="6" id="KW-0808">Transferase</keyword>
<dbReference type="AlphaFoldDB" id="A0A5N4CMF3"/>
<dbReference type="Pfam" id="PF07177">
    <property type="entry name" value="Neuralized"/>
    <property type="match status" value="1"/>
</dbReference>
<evidence type="ECO:0000256" key="10">
    <source>
        <dbReference type="ARBA" id="ARBA00022786"/>
    </source>
</evidence>
<dbReference type="PANTHER" id="PTHR12429:SF10">
    <property type="entry name" value="E3 UBIQUITIN-PROTEIN LIGASE NEURL1B"/>
    <property type="match status" value="1"/>
</dbReference>
<reference evidence="17 18" key="1">
    <citation type="journal article" date="2019" name="Mol. Ecol. Resour.">
        <title>Improving Illumina assemblies with Hi-C and long reads: an example with the North African dromedary.</title>
        <authorList>
            <person name="Elbers J.P."/>
            <person name="Rogers M.F."/>
            <person name="Perelman P.L."/>
            <person name="Proskuryakova A.A."/>
            <person name="Serdyukova N.A."/>
            <person name="Johnson W.E."/>
            <person name="Horin P."/>
            <person name="Corander J."/>
            <person name="Murphy D."/>
            <person name="Burger P.A."/>
        </authorList>
    </citation>
    <scope>NUCLEOTIDE SEQUENCE [LARGE SCALE GENOMIC DNA]</scope>
    <source>
        <strain evidence="17">Drom800</strain>
        <tissue evidence="17">Blood</tissue>
    </source>
</reference>
<evidence type="ECO:0000256" key="11">
    <source>
        <dbReference type="ARBA" id="ARBA00022833"/>
    </source>
</evidence>
<feature type="domain" description="NHR" evidence="16">
    <location>
        <begin position="45"/>
        <end position="201"/>
    </location>
</feature>
<organism evidence="17 18">
    <name type="scientific">Camelus dromedarius</name>
    <name type="common">Dromedary</name>
    <name type="synonym">Arabian camel</name>
    <dbReference type="NCBI Taxonomy" id="9838"/>
    <lineage>
        <taxon>Eukaryota</taxon>
        <taxon>Metazoa</taxon>
        <taxon>Chordata</taxon>
        <taxon>Craniata</taxon>
        <taxon>Vertebrata</taxon>
        <taxon>Euteleostomi</taxon>
        <taxon>Mammalia</taxon>
        <taxon>Eutheria</taxon>
        <taxon>Laurasiatheria</taxon>
        <taxon>Artiodactyla</taxon>
        <taxon>Tylopoda</taxon>
        <taxon>Camelidae</taxon>
        <taxon>Camelus</taxon>
    </lineage>
</organism>
<dbReference type="CDD" id="cd16786">
    <property type="entry name" value="mRING-HC-C3HC5_NEU1B"/>
    <property type="match status" value="1"/>
</dbReference>
<protein>
    <recommendedName>
        <fullName evidence="4">RING-type E3 ubiquitin transferase</fullName>
        <ecNumber evidence="4">2.3.2.27</ecNumber>
    </recommendedName>
</protein>
<dbReference type="GO" id="GO:0008270">
    <property type="term" value="F:zinc ion binding"/>
    <property type="evidence" value="ECO:0007669"/>
    <property type="project" value="UniProtKB-KW"/>
</dbReference>
<dbReference type="GO" id="GO:0005769">
    <property type="term" value="C:early endosome"/>
    <property type="evidence" value="ECO:0007669"/>
    <property type="project" value="TreeGrafter"/>
</dbReference>
<evidence type="ECO:0000256" key="14">
    <source>
        <dbReference type="SAM" id="MobiDB-lite"/>
    </source>
</evidence>
<evidence type="ECO:0000259" key="15">
    <source>
        <dbReference type="PROSITE" id="PS50089"/>
    </source>
</evidence>
<keyword evidence="9 13" id="KW-0863">Zinc-finger</keyword>
<dbReference type="InterPro" id="IPR001841">
    <property type="entry name" value="Znf_RING"/>
</dbReference>
<evidence type="ECO:0000313" key="18">
    <source>
        <dbReference type="Proteomes" id="UP000299084"/>
    </source>
</evidence>
<keyword evidence="11" id="KW-0862">Zinc</keyword>
<evidence type="ECO:0000256" key="5">
    <source>
        <dbReference type="ARBA" id="ARBA00022490"/>
    </source>
</evidence>
<dbReference type="InterPro" id="IPR037962">
    <property type="entry name" value="Neuralized"/>
</dbReference>
<dbReference type="PROSITE" id="PS50089">
    <property type="entry name" value="ZF_RING_2"/>
    <property type="match status" value="1"/>
</dbReference>
<dbReference type="FunFam" id="3.30.40.10:FF:000056">
    <property type="entry name" value="Putative E3 ubiquitin-protein ligase NEURL1B"/>
    <property type="match status" value="1"/>
</dbReference>
<evidence type="ECO:0000256" key="8">
    <source>
        <dbReference type="ARBA" id="ARBA00022737"/>
    </source>
</evidence>
<keyword evidence="5" id="KW-0963">Cytoplasm</keyword>
<dbReference type="InterPro" id="IPR006573">
    <property type="entry name" value="NHR_dom"/>
</dbReference>
<dbReference type="Gene3D" id="3.30.40.10">
    <property type="entry name" value="Zinc/RING finger domain, C3HC4 (zinc finger)"/>
    <property type="match status" value="1"/>
</dbReference>
<dbReference type="GO" id="GO:0061630">
    <property type="term" value="F:ubiquitin protein ligase activity"/>
    <property type="evidence" value="ECO:0007669"/>
    <property type="project" value="UniProtKB-EC"/>
</dbReference>
<evidence type="ECO:0000256" key="12">
    <source>
        <dbReference type="ARBA" id="ARBA00022976"/>
    </source>
</evidence>
<name>A0A5N4CMF3_CAMDR</name>